<protein>
    <recommendedName>
        <fullName evidence="4">MD-2-related lipid-recognition domain-containing protein</fullName>
    </recommendedName>
</protein>
<gene>
    <name evidence="2" type="ORF">SteCoe_26198</name>
</gene>
<name>A0A1R2BDE2_9CILI</name>
<organism evidence="2 3">
    <name type="scientific">Stentor coeruleus</name>
    <dbReference type="NCBI Taxonomy" id="5963"/>
    <lineage>
        <taxon>Eukaryota</taxon>
        <taxon>Sar</taxon>
        <taxon>Alveolata</taxon>
        <taxon>Ciliophora</taxon>
        <taxon>Postciliodesmatophora</taxon>
        <taxon>Heterotrichea</taxon>
        <taxon>Heterotrichida</taxon>
        <taxon>Stentoridae</taxon>
        <taxon>Stentor</taxon>
    </lineage>
</organism>
<dbReference type="EMBL" id="MPUH01000728">
    <property type="protein sequence ID" value="OMJ74784.1"/>
    <property type="molecule type" value="Genomic_DNA"/>
</dbReference>
<proteinExistence type="predicted"/>
<comment type="caution">
    <text evidence="2">The sequence shown here is derived from an EMBL/GenBank/DDBJ whole genome shotgun (WGS) entry which is preliminary data.</text>
</comment>
<feature type="chain" id="PRO_5013340098" description="MD-2-related lipid-recognition domain-containing protein" evidence="1">
    <location>
        <begin position="16"/>
        <end position="149"/>
    </location>
</feature>
<evidence type="ECO:0000256" key="1">
    <source>
        <dbReference type="SAM" id="SignalP"/>
    </source>
</evidence>
<accession>A0A1R2BDE2</accession>
<sequence length="149" mass="16294">MKVLVVALMLSLISALDQVSNLKTQVGEACDSTGYVTILEFDVEPWIPVASTSSFITIQATINEPNIGVGTISFGTVNKLQQWTYEYSPVNQKFAQYSEQTFQSVLYWPTAPGNYVTQVTIGGIDIPASINACWTFSFSLGTGMNITFD</sequence>
<dbReference type="AlphaFoldDB" id="A0A1R2BDE2"/>
<feature type="signal peptide" evidence="1">
    <location>
        <begin position="1"/>
        <end position="15"/>
    </location>
</feature>
<evidence type="ECO:0008006" key="4">
    <source>
        <dbReference type="Google" id="ProtNLM"/>
    </source>
</evidence>
<evidence type="ECO:0000313" key="3">
    <source>
        <dbReference type="Proteomes" id="UP000187209"/>
    </source>
</evidence>
<evidence type="ECO:0000313" key="2">
    <source>
        <dbReference type="EMBL" id="OMJ74784.1"/>
    </source>
</evidence>
<keyword evidence="1" id="KW-0732">Signal</keyword>
<keyword evidence="3" id="KW-1185">Reference proteome</keyword>
<dbReference type="Proteomes" id="UP000187209">
    <property type="component" value="Unassembled WGS sequence"/>
</dbReference>
<reference evidence="2 3" key="1">
    <citation type="submission" date="2016-11" db="EMBL/GenBank/DDBJ databases">
        <title>The macronuclear genome of Stentor coeruleus: a giant cell with tiny introns.</title>
        <authorList>
            <person name="Slabodnick M."/>
            <person name="Ruby J.G."/>
            <person name="Reiff S.B."/>
            <person name="Swart E.C."/>
            <person name="Gosai S."/>
            <person name="Prabakaran S."/>
            <person name="Witkowska E."/>
            <person name="Larue G.E."/>
            <person name="Fisher S."/>
            <person name="Freeman R.M."/>
            <person name="Gunawardena J."/>
            <person name="Chu W."/>
            <person name="Stover N.A."/>
            <person name="Gregory B.D."/>
            <person name="Nowacki M."/>
            <person name="Derisi J."/>
            <person name="Roy S.W."/>
            <person name="Marshall W.F."/>
            <person name="Sood P."/>
        </authorList>
    </citation>
    <scope>NUCLEOTIDE SEQUENCE [LARGE SCALE GENOMIC DNA]</scope>
    <source>
        <strain evidence="2">WM001</strain>
    </source>
</reference>